<keyword evidence="3" id="KW-1185">Reference proteome</keyword>
<organism evidence="3 4">
    <name type="scientific">Mesorhabditis belari</name>
    <dbReference type="NCBI Taxonomy" id="2138241"/>
    <lineage>
        <taxon>Eukaryota</taxon>
        <taxon>Metazoa</taxon>
        <taxon>Ecdysozoa</taxon>
        <taxon>Nematoda</taxon>
        <taxon>Chromadorea</taxon>
        <taxon>Rhabditida</taxon>
        <taxon>Rhabditina</taxon>
        <taxon>Rhabditomorpha</taxon>
        <taxon>Rhabditoidea</taxon>
        <taxon>Rhabditidae</taxon>
        <taxon>Mesorhabditinae</taxon>
        <taxon>Mesorhabditis</taxon>
    </lineage>
</organism>
<dbReference type="InterPro" id="IPR036383">
    <property type="entry name" value="TSP1_rpt_sf"/>
</dbReference>
<evidence type="ECO:0000313" key="3">
    <source>
        <dbReference type="Proteomes" id="UP000887575"/>
    </source>
</evidence>
<dbReference type="PRINTS" id="PR01705">
    <property type="entry name" value="TSP1REPEAT"/>
</dbReference>
<evidence type="ECO:0000256" key="1">
    <source>
        <dbReference type="SAM" id="SignalP"/>
    </source>
</evidence>
<name>A0AAF3F738_9BILA</name>
<dbReference type="InterPro" id="IPR016187">
    <property type="entry name" value="CTDL_fold"/>
</dbReference>
<keyword evidence="1" id="KW-0732">Signal</keyword>
<reference evidence="4" key="1">
    <citation type="submission" date="2024-02" db="UniProtKB">
        <authorList>
            <consortium name="WormBaseParasite"/>
        </authorList>
    </citation>
    <scope>IDENTIFICATION</scope>
</reference>
<dbReference type="AlphaFoldDB" id="A0AAF3F738"/>
<dbReference type="SUPFAM" id="SSF56436">
    <property type="entry name" value="C-type lectin-like"/>
    <property type="match status" value="1"/>
</dbReference>
<dbReference type="InterPro" id="IPR016186">
    <property type="entry name" value="C-type_lectin-like/link_sf"/>
</dbReference>
<dbReference type="WBParaSite" id="MBELARI_LOCUS2704">
    <property type="protein sequence ID" value="MBELARI_LOCUS2704"/>
    <property type="gene ID" value="MBELARI_LOCUS2704"/>
</dbReference>
<dbReference type="Pfam" id="PF00090">
    <property type="entry name" value="TSP_1"/>
    <property type="match status" value="1"/>
</dbReference>
<dbReference type="SMART" id="SM00209">
    <property type="entry name" value="TSP1"/>
    <property type="match status" value="1"/>
</dbReference>
<dbReference type="SUPFAM" id="SSF82895">
    <property type="entry name" value="TSP-1 type 1 repeat"/>
    <property type="match status" value="1"/>
</dbReference>
<dbReference type="CDD" id="cd00037">
    <property type="entry name" value="CLECT"/>
    <property type="match status" value="1"/>
</dbReference>
<feature type="chain" id="PRO_5042118283" description="C-type lectin domain-containing protein" evidence="1">
    <location>
        <begin position="17"/>
        <end position="501"/>
    </location>
</feature>
<dbReference type="PROSITE" id="PS50041">
    <property type="entry name" value="C_TYPE_LECTIN_2"/>
    <property type="match status" value="1"/>
</dbReference>
<dbReference type="Proteomes" id="UP000887575">
    <property type="component" value="Unassembled WGS sequence"/>
</dbReference>
<dbReference type="Pfam" id="PF00059">
    <property type="entry name" value="Lectin_C"/>
    <property type="match status" value="1"/>
</dbReference>
<feature type="domain" description="C-type lectin" evidence="2">
    <location>
        <begin position="32"/>
        <end position="137"/>
    </location>
</feature>
<dbReference type="Gene3D" id="2.20.100.10">
    <property type="entry name" value="Thrombospondin type-1 (TSP1) repeat"/>
    <property type="match status" value="1"/>
</dbReference>
<dbReference type="InterPro" id="IPR001304">
    <property type="entry name" value="C-type_lectin-like"/>
</dbReference>
<feature type="signal peptide" evidence="1">
    <location>
        <begin position="1"/>
        <end position="16"/>
    </location>
</feature>
<evidence type="ECO:0000259" key="2">
    <source>
        <dbReference type="PROSITE" id="PS50041"/>
    </source>
</evidence>
<dbReference type="PROSITE" id="PS50092">
    <property type="entry name" value="TSP1"/>
    <property type="match status" value="1"/>
</dbReference>
<dbReference type="PANTHER" id="PTHR31936:SF5">
    <property type="entry name" value="VENOM PROTEIN"/>
    <property type="match status" value="1"/>
</dbReference>
<protein>
    <recommendedName>
        <fullName evidence="2">C-type lectin domain-containing protein</fullName>
    </recommendedName>
</protein>
<dbReference type="SMART" id="SM00034">
    <property type="entry name" value="CLECT"/>
    <property type="match status" value="1"/>
</dbReference>
<proteinExistence type="predicted"/>
<dbReference type="InterPro" id="IPR000884">
    <property type="entry name" value="TSP1_rpt"/>
</dbReference>
<dbReference type="Gene3D" id="3.10.100.10">
    <property type="entry name" value="Mannose-Binding Protein A, subunit A"/>
    <property type="match status" value="1"/>
</dbReference>
<accession>A0AAF3F738</accession>
<sequence>MLQLVLLAFLVTTLSAETCNFNAIYNPSLEFCVFASQQEDTWEQAETRCKVMGGHLFSIHNSFQNELFAQIQKSFVGSQGWLGLLPDTFPSTWADGSPFDYQNVQHSTESADCLTMQSSEKSWRYKKCTAELPYLCALPPATLTSTTGQTRSTSSPTTTFLTTVTSSVKMCCPLNGTCGPSTRVELCNVNVCPFPRQPCGPGRILDEYNNETACGPTFEINTPQFNDCLTTCCPDGGIWSAWVNVSPLQPFNFNNHTLFCGMCATQEQTRKCLSAVYGCPCDGPTTQTMHLTDELCQFPVPTCCSPYIKKLNITQRKYTCQLEDAPVELAPIVERICCPPDGNGLWNDWSDWSICSATCGLCGTQIRTRTCASQPYGCPCTGNSMEVRRCGALGCTGKPCCDGTYEGVAYDGTIFCQLEPPITFPGTWQPWFATSFCNDTCGMCGTMTQARYCMPTGSQCNGNFTQQIACGDGWCSSPKPPCCPGFMKSQNPITNAGICVP</sequence>
<dbReference type="PANTHER" id="PTHR31936">
    <property type="entry name" value="PROTEIN CBG18744"/>
    <property type="match status" value="1"/>
</dbReference>
<evidence type="ECO:0000313" key="4">
    <source>
        <dbReference type="WBParaSite" id="MBELARI_LOCUS2704"/>
    </source>
</evidence>